<dbReference type="CDD" id="cd00158">
    <property type="entry name" value="RHOD"/>
    <property type="match status" value="1"/>
</dbReference>
<dbReference type="InterPro" id="IPR050229">
    <property type="entry name" value="GlpE_sulfurtransferase"/>
</dbReference>
<dbReference type="InterPro" id="IPR036873">
    <property type="entry name" value="Rhodanese-like_dom_sf"/>
</dbReference>
<feature type="domain" description="Rhodanese" evidence="1">
    <location>
        <begin position="58"/>
        <end position="150"/>
    </location>
</feature>
<dbReference type="KEGG" id="mcos:GM418_19675"/>
<dbReference type="Gene3D" id="3.40.250.10">
    <property type="entry name" value="Rhodanese-like domain"/>
    <property type="match status" value="1"/>
</dbReference>
<protein>
    <submittedName>
        <fullName evidence="2">Rhodanese-like domain-containing protein</fullName>
    </submittedName>
</protein>
<dbReference type="Pfam" id="PF00581">
    <property type="entry name" value="Rhodanese"/>
    <property type="match status" value="1"/>
</dbReference>
<evidence type="ECO:0000313" key="2">
    <source>
        <dbReference type="EMBL" id="QGY45811.1"/>
    </source>
</evidence>
<dbReference type="PROSITE" id="PS50206">
    <property type="entry name" value="RHODANESE_3"/>
    <property type="match status" value="1"/>
</dbReference>
<dbReference type="InterPro" id="IPR001763">
    <property type="entry name" value="Rhodanese-like_dom"/>
</dbReference>
<evidence type="ECO:0000259" key="1">
    <source>
        <dbReference type="PROSITE" id="PS50206"/>
    </source>
</evidence>
<reference evidence="2 3" key="1">
    <citation type="submission" date="2019-11" db="EMBL/GenBank/DDBJ databases">
        <authorList>
            <person name="Zheng R.K."/>
            <person name="Sun C.M."/>
        </authorList>
    </citation>
    <scope>NUCLEOTIDE SEQUENCE [LARGE SCALE GENOMIC DNA]</scope>
    <source>
        <strain evidence="2 3">WC007</strain>
    </source>
</reference>
<gene>
    <name evidence="2" type="ORF">GM418_19675</name>
</gene>
<dbReference type="PANTHER" id="PTHR43031">
    <property type="entry name" value="FAD-DEPENDENT OXIDOREDUCTASE"/>
    <property type="match status" value="1"/>
</dbReference>
<evidence type="ECO:0000313" key="3">
    <source>
        <dbReference type="Proteomes" id="UP000428260"/>
    </source>
</evidence>
<dbReference type="AlphaFoldDB" id="A0A6I6JTK5"/>
<sequence length="153" mass="17324">MDINEKRPTKRDETQMVPQPVKGEKGLVNVDTTWGIIQPMQVAKGVRTIDEIEVNEFREKGLPIIDARTPGFYDVSTILGAKNIPHNEITERMGELDRGQPSIFFCNGPQCPQSPWAIHNLLEAGFPPEKILYYRGGMHDWVTLGLPLENKKQ</sequence>
<keyword evidence="3" id="KW-1185">Reference proteome</keyword>
<dbReference type="EMBL" id="CP046401">
    <property type="protein sequence ID" value="QGY45811.1"/>
    <property type="molecule type" value="Genomic_DNA"/>
</dbReference>
<dbReference type="SMART" id="SM00450">
    <property type="entry name" value="RHOD"/>
    <property type="match status" value="1"/>
</dbReference>
<organism evidence="2 3">
    <name type="scientific">Maribellus comscasis</name>
    <dbReference type="NCBI Taxonomy" id="2681766"/>
    <lineage>
        <taxon>Bacteria</taxon>
        <taxon>Pseudomonadati</taxon>
        <taxon>Bacteroidota</taxon>
        <taxon>Bacteroidia</taxon>
        <taxon>Marinilabiliales</taxon>
        <taxon>Prolixibacteraceae</taxon>
        <taxon>Maribellus</taxon>
    </lineage>
</organism>
<dbReference type="Proteomes" id="UP000428260">
    <property type="component" value="Chromosome"/>
</dbReference>
<name>A0A6I6JTK5_9BACT</name>
<accession>A0A6I6JTK5</accession>
<dbReference type="SUPFAM" id="SSF52821">
    <property type="entry name" value="Rhodanese/Cell cycle control phosphatase"/>
    <property type="match status" value="1"/>
</dbReference>
<dbReference type="PANTHER" id="PTHR43031:SF1">
    <property type="entry name" value="PYRIDINE NUCLEOTIDE-DISULPHIDE OXIDOREDUCTASE"/>
    <property type="match status" value="1"/>
</dbReference>
<proteinExistence type="predicted"/>